<comment type="similarity">
    <text evidence="1">Belongs to the SIP oxidoreductase family.</text>
</comment>
<gene>
    <name evidence="3" type="ordered locus">HELO_1154</name>
    <name evidence="4" type="ORF">SR933_18055</name>
</gene>
<evidence type="ECO:0000313" key="6">
    <source>
        <dbReference type="Proteomes" id="UP001322512"/>
    </source>
</evidence>
<dbReference type="eggNOG" id="COG2375">
    <property type="taxonomic scope" value="Bacteria"/>
</dbReference>
<dbReference type="InterPro" id="IPR013113">
    <property type="entry name" value="SIP_FAD-bd"/>
</dbReference>
<dbReference type="CDD" id="cd06193">
    <property type="entry name" value="siderophore_interacting"/>
    <property type="match status" value="1"/>
</dbReference>
<dbReference type="AlphaFoldDB" id="E1V4Y8"/>
<feature type="domain" description="FAD-binding FR-type" evidence="2">
    <location>
        <begin position="97"/>
        <end position="219"/>
    </location>
</feature>
<dbReference type="HOGENOM" id="CLU_040923_0_0_6"/>
<dbReference type="Gene3D" id="2.40.30.10">
    <property type="entry name" value="Translation factors"/>
    <property type="match status" value="1"/>
</dbReference>
<dbReference type="STRING" id="768066.HELO_1154"/>
<reference evidence="3" key="2">
    <citation type="submission" date="2010-05" db="EMBL/GenBank/DDBJ databases">
        <title>Revision and reannotation of the Halomonas elongata DSM 2581(T) genome.</title>
        <authorList>
            <person name="Pfeiffer F."/>
            <person name="Bagyan I."/>
            <person name="Alfaro-Espinoza G."/>
            <person name="Zamora-Lagos M.A."/>
            <person name="Habermann B."/>
            <person name="Oesterhelt D."/>
            <person name="Kunte H.J."/>
        </authorList>
    </citation>
    <scope>NUCLEOTIDE SEQUENCE</scope>
    <source>
        <strain evidence="3">Type strain: DSM 2581</strain>
    </source>
</reference>
<reference evidence="4 6" key="4">
    <citation type="submission" date="2023-11" db="EMBL/GenBank/DDBJ databases">
        <title>MicrobeMod: A computational toolkit for identifying prokaryotic methylation and restriction-modification with nanopore sequencing.</title>
        <authorList>
            <person name="Crits-Christoph A."/>
            <person name="Kang S.C."/>
            <person name="Lee H."/>
            <person name="Ostrov N."/>
        </authorList>
    </citation>
    <scope>NUCLEOTIDE SEQUENCE [LARGE SCALE GENOMIC DNA]</scope>
    <source>
        <strain evidence="4 6">ATCC 33173</strain>
    </source>
</reference>
<dbReference type="InterPro" id="IPR007037">
    <property type="entry name" value="SIP_rossman_dom"/>
</dbReference>
<name>E1V4Y8_HALED</name>
<accession>E1V4Y8</accession>
<dbReference type="Proteomes" id="UP001322512">
    <property type="component" value="Chromosome"/>
</dbReference>
<dbReference type="SUPFAM" id="SSF63380">
    <property type="entry name" value="Riboflavin synthase domain-like"/>
    <property type="match status" value="1"/>
</dbReference>
<dbReference type="PANTHER" id="PTHR30157:SF0">
    <property type="entry name" value="NADPH-DEPENDENT FERRIC-CHELATE REDUCTASE"/>
    <property type="match status" value="1"/>
</dbReference>
<keyword evidence="6" id="KW-1185">Reference proteome</keyword>
<dbReference type="RefSeq" id="WP_013330912.1">
    <property type="nucleotide sequence ID" value="NC_014532.2"/>
</dbReference>
<dbReference type="EMBL" id="CP139472">
    <property type="protein sequence ID" value="WPU47127.1"/>
    <property type="molecule type" value="Genomic_DNA"/>
</dbReference>
<dbReference type="Proteomes" id="UP000008707">
    <property type="component" value="Chromosome"/>
</dbReference>
<evidence type="ECO:0000313" key="4">
    <source>
        <dbReference type="EMBL" id="WPU47127.1"/>
    </source>
</evidence>
<dbReference type="PROSITE" id="PS51384">
    <property type="entry name" value="FAD_FR"/>
    <property type="match status" value="1"/>
</dbReference>
<organism evidence="3 5">
    <name type="scientific">Halomonas elongata (strain ATCC 33173 / DSM 2581 / NBRC 15536 / NCIMB 2198 / 1H9)</name>
    <dbReference type="NCBI Taxonomy" id="768066"/>
    <lineage>
        <taxon>Bacteria</taxon>
        <taxon>Pseudomonadati</taxon>
        <taxon>Pseudomonadota</taxon>
        <taxon>Gammaproteobacteria</taxon>
        <taxon>Oceanospirillales</taxon>
        <taxon>Halomonadaceae</taxon>
        <taxon>Halomonas</taxon>
    </lineage>
</organism>
<dbReference type="InterPro" id="IPR017927">
    <property type="entry name" value="FAD-bd_FR_type"/>
</dbReference>
<evidence type="ECO:0000313" key="5">
    <source>
        <dbReference type="Proteomes" id="UP000008707"/>
    </source>
</evidence>
<dbReference type="PANTHER" id="PTHR30157">
    <property type="entry name" value="FERRIC REDUCTASE, NADPH-DEPENDENT"/>
    <property type="match status" value="1"/>
</dbReference>
<dbReference type="GeneID" id="91008347"/>
<reference evidence="5" key="3">
    <citation type="journal article" date="2011" name="Environ. Microbiol.">
        <title>A blueprint of ectoine metabolism from the genome of the industrial producer Halomonas elongata DSM 2581(T).</title>
        <authorList>
            <person name="Schwibbert K."/>
            <person name="Marin-Sanguino A."/>
            <person name="Bagyan I."/>
            <person name="Heidrich G."/>
            <person name="Lentzen G."/>
            <person name="Seitz H."/>
            <person name="Rampp M."/>
            <person name="Schuster S.C."/>
            <person name="Klenk H.P."/>
            <person name="Pfeiffer F."/>
            <person name="Oesterhelt D."/>
            <person name="Kunte H.J."/>
        </authorList>
    </citation>
    <scope>NUCLEOTIDE SEQUENCE [LARGE SCALE GENOMIC DNA]</scope>
    <source>
        <strain evidence="5">ATCC 33173 / DSM 2581 / NBRC 15536 / NCIMB 2198 / 1H9</strain>
    </source>
</reference>
<evidence type="ECO:0000259" key="2">
    <source>
        <dbReference type="PROSITE" id="PS51384"/>
    </source>
</evidence>
<dbReference type="InterPro" id="IPR039261">
    <property type="entry name" value="FNR_nucleotide-bd"/>
</dbReference>
<dbReference type="Pfam" id="PF04954">
    <property type="entry name" value="SIP"/>
    <property type="match status" value="1"/>
</dbReference>
<protein>
    <submittedName>
        <fullName evidence="4">Siderophore-interacting protein</fullName>
    </submittedName>
    <submittedName>
        <fullName evidence="3">ViuB domain protein</fullName>
    </submittedName>
</protein>
<dbReference type="EMBL" id="FN869568">
    <property type="protein sequence ID" value="CBV41037.1"/>
    <property type="molecule type" value="Genomic_DNA"/>
</dbReference>
<dbReference type="OrthoDB" id="9814826at2"/>
<dbReference type="Gene3D" id="3.40.50.80">
    <property type="entry name" value="Nucleotide-binding domain of ferredoxin-NADP reductase (FNR) module"/>
    <property type="match status" value="1"/>
</dbReference>
<dbReference type="InterPro" id="IPR039374">
    <property type="entry name" value="SIP_fam"/>
</dbReference>
<proteinExistence type="inferred from homology"/>
<dbReference type="InterPro" id="IPR017938">
    <property type="entry name" value="Riboflavin_synthase-like_b-brl"/>
</dbReference>
<reference evidence="3" key="1">
    <citation type="journal article" date="2010" name="Environ. Microbiol.">
        <title>A blueprint of ectoine metabolism from the genome of the industrial producer Halomonas elongata DSM 2581(T).</title>
        <authorList>
            <person name="Schwibbert K."/>
            <person name="Marin-Sanguino A."/>
            <person name="Bagyan I."/>
            <person name="Heidrich G."/>
            <person name="Lentzen G."/>
            <person name="Seitz H."/>
            <person name="Rampp M."/>
            <person name="Schuster S.C."/>
            <person name="Klenk H.P."/>
            <person name="Pfeiffer F."/>
            <person name="Oesterhelt D."/>
            <person name="Kunte H.J."/>
        </authorList>
    </citation>
    <scope>NUCLEOTIDE SEQUENCE</scope>
    <source>
        <strain evidence="3">Type strain: DSM 2581</strain>
    </source>
</reference>
<dbReference type="GO" id="GO:0016491">
    <property type="term" value="F:oxidoreductase activity"/>
    <property type="evidence" value="ECO:0007669"/>
    <property type="project" value="InterPro"/>
</dbReference>
<evidence type="ECO:0000313" key="3">
    <source>
        <dbReference type="EMBL" id="CBV41037.1"/>
    </source>
</evidence>
<evidence type="ECO:0000256" key="1">
    <source>
        <dbReference type="ARBA" id="ARBA00035644"/>
    </source>
</evidence>
<sequence>MKRTAAYLSFSAEQVLPLIREAATTWELPVTEVAGTLRVTLEYGEIRVASEGAGTSVRVASEDAGNLQMLRDLLTGQLSAHDLNPVWEGGSAGRQPANQSIARVADIERLSPSYRRVTIEGQDLARFADGGLHFRLLFGPDGMGWPETDENGVTQWPGGASAWHRPVYTTREIVCDGEAARLSFDVFLHAGGRVTGWTEQVSPGDEVALMGPGGGTGQKTAEWQALVGDETALPVIARMLASAPQTMQGEAVIVVPDEGDIQGLAHPEGVTLRWALRSNGESPLEALAALELPQRERHVFFAAEKTEAQSARAALIERGLAKHEFLAATYWVQD</sequence>
<dbReference type="KEGG" id="hel:HELO_1154"/>
<dbReference type="Pfam" id="PF08021">
    <property type="entry name" value="FAD_binding_9"/>
    <property type="match status" value="1"/>
</dbReference>